<gene>
    <name evidence="1" type="ORF">MLD38_035469</name>
</gene>
<evidence type="ECO:0000313" key="1">
    <source>
        <dbReference type="EMBL" id="KAI4310495.1"/>
    </source>
</evidence>
<organism evidence="1 2">
    <name type="scientific">Melastoma candidum</name>
    <dbReference type="NCBI Taxonomy" id="119954"/>
    <lineage>
        <taxon>Eukaryota</taxon>
        <taxon>Viridiplantae</taxon>
        <taxon>Streptophyta</taxon>
        <taxon>Embryophyta</taxon>
        <taxon>Tracheophyta</taxon>
        <taxon>Spermatophyta</taxon>
        <taxon>Magnoliopsida</taxon>
        <taxon>eudicotyledons</taxon>
        <taxon>Gunneridae</taxon>
        <taxon>Pentapetalae</taxon>
        <taxon>rosids</taxon>
        <taxon>malvids</taxon>
        <taxon>Myrtales</taxon>
        <taxon>Melastomataceae</taxon>
        <taxon>Melastomatoideae</taxon>
        <taxon>Melastomateae</taxon>
        <taxon>Melastoma</taxon>
    </lineage>
</organism>
<dbReference type="Proteomes" id="UP001057402">
    <property type="component" value="Chromosome 11"/>
</dbReference>
<reference evidence="2" key="1">
    <citation type="journal article" date="2023" name="Front. Plant Sci.">
        <title>Chromosomal-level genome assembly of Melastoma candidum provides insights into trichome evolution.</title>
        <authorList>
            <person name="Zhong Y."/>
            <person name="Wu W."/>
            <person name="Sun C."/>
            <person name="Zou P."/>
            <person name="Liu Y."/>
            <person name="Dai S."/>
            <person name="Zhou R."/>
        </authorList>
    </citation>
    <scope>NUCLEOTIDE SEQUENCE [LARGE SCALE GENOMIC DNA]</scope>
</reference>
<comment type="caution">
    <text evidence="1">The sequence shown here is derived from an EMBL/GenBank/DDBJ whole genome shotgun (WGS) entry which is preliminary data.</text>
</comment>
<dbReference type="EMBL" id="CM042890">
    <property type="protein sequence ID" value="KAI4310495.1"/>
    <property type="molecule type" value="Genomic_DNA"/>
</dbReference>
<proteinExistence type="predicted"/>
<keyword evidence="2" id="KW-1185">Reference proteome</keyword>
<sequence length="125" mass="14566">MDPTAAGEYRLMQLNEMEEFRTEAYENARIYKEKTKAWHDRRLKDRKFSPGQLVLLFNSRLKLFPGKLRSRWSGPFKITKVLPYGVLELMGNDDSNKFKVNASQVKPYFGGVVNRDPTTLMMEDA</sequence>
<name>A0ACB9LGB0_9MYRT</name>
<protein>
    <submittedName>
        <fullName evidence="1">Uncharacterized protein</fullName>
    </submittedName>
</protein>
<evidence type="ECO:0000313" key="2">
    <source>
        <dbReference type="Proteomes" id="UP001057402"/>
    </source>
</evidence>
<accession>A0ACB9LGB0</accession>